<sequence>MVSCEAVVVSRQVYENAYAPEQQLEGAVTIGEARTLPEIMAICRQHPLRCGQMIVILEDKENCGHIRVFKPSLWQQICQLFRWR</sequence>
<dbReference type="Proteomes" id="UP000231382">
    <property type="component" value="Unassembled WGS sequence"/>
</dbReference>
<dbReference type="EMBL" id="PEZW01000028">
    <property type="protein sequence ID" value="PIS07328.1"/>
    <property type="molecule type" value="Genomic_DNA"/>
</dbReference>
<reference evidence="2" key="1">
    <citation type="submission" date="2017-09" db="EMBL/GenBank/DDBJ databases">
        <title>Depth-based differentiation of microbial function through sediment-hosted aquifers and enrichment of novel symbionts in the deep terrestrial subsurface.</title>
        <authorList>
            <person name="Probst A.J."/>
            <person name="Ladd B."/>
            <person name="Jarett J.K."/>
            <person name="Geller-Mcgrath D.E."/>
            <person name="Sieber C.M.K."/>
            <person name="Emerson J.B."/>
            <person name="Anantharaman K."/>
            <person name="Thomas B.C."/>
            <person name="Malmstrom R."/>
            <person name="Stieglmeier M."/>
            <person name="Klingl A."/>
            <person name="Woyke T."/>
            <person name="Ryan C.M."/>
            <person name="Banfield J.F."/>
        </authorList>
    </citation>
    <scope>NUCLEOTIDE SEQUENCE [LARGE SCALE GENOMIC DNA]</scope>
</reference>
<organism evidence="1 2">
    <name type="scientific">Candidatus Berkelbacteria bacterium CG10_big_fil_rev_8_21_14_0_10_43_13</name>
    <dbReference type="NCBI Taxonomy" id="1974514"/>
    <lineage>
        <taxon>Bacteria</taxon>
        <taxon>Candidatus Berkelbacteria</taxon>
    </lineage>
</organism>
<accession>A0A2H0W7M2</accession>
<name>A0A2H0W7M2_9BACT</name>
<comment type="caution">
    <text evidence="1">The sequence shown here is derived from an EMBL/GenBank/DDBJ whole genome shotgun (WGS) entry which is preliminary data.</text>
</comment>
<proteinExistence type="predicted"/>
<protein>
    <submittedName>
        <fullName evidence="1">Uncharacterized protein</fullName>
    </submittedName>
</protein>
<evidence type="ECO:0000313" key="2">
    <source>
        <dbReference type="Proteomes" id="UP000231382"/>
    </source>
</evidence>
<evidence type="ECO:0000313" key="1">
    <source>
        <dbReference type="EMBL" id="PIS07328.1"/>
    </source>
</evidence>
<dbReference type="AlphaFoldDB" id="A0A2H0W7M2"/>
<gene>
    <name evidence="1" type="ORF">COT78_04195</name>
</gene>